<protein>
    <recommendedName>
        <fullName evidence="4">Terminase</fullName>
    </recommendedName>
</protein>
<keyword evidence="3" id="KW-1185">Reference proteome</keyword>
<name>A0AAW1ME67_POPJA</name>
<evidence type="ECO:0000256" key="1">
    <source>
        <dbReference type="SAM" id="MobiDB-lite"/>
    </source>
</evidence>
<organism evidence="2 3">
    <name type="scientific">Popillia japonica</name>
    <name type="common">Japanese beetle</name>
    <dbReference type="NCBI Taxonomy" id="7064"/>
    <lineage>
        <taxon>Eukaryota</taxon>
        <taxon>Metazoa</taxon>
        <taxon>Ecdysozoa</taxon>
        <taxon>Arthropoda</taxon>
        <taxon>Hexapoda</taxon>
        <taxon>Insecta</taxon>
        <taxon>Pterygota</taxon>
        <taxon>Neoptera</taxon>
        <taxon>Endopterygota</taxon>
        <taxon>Coleoptera</taxon>
        <taxon>Polyphaga</taxon>
        <taxon>Scarabaeiformia</taxon>
        <taxon>Scarabaeidae</taxon>
        <taxon>Rutelinae</taxon>
        <taxon>Popillia</taxon>
    </lineage>
</organism>
<gene>
    <name evidence="2" type="ORF">QE152_g7685</name>
</gene>
<proteinExistence type="predicted"/>
<evidence type="ECO:0000313" key="3">
    <source>
        <dbReference type="Proteomes" id="UP001458880"/>
    </source>
</evidence>
<comment type="caution">
    <text evidence="2">The sequence shown here is derived from an EMBL/GenBank/DDBJ whole genome shotgun (WGS) entry which is preliminary data.</text>
</comment>
<feature type="compositionally biased region" description="Basic and acidic residues" evidence="1">
    <location>
        <begin position="13"/>
        <end position="23"/>
    </location>
</feature>
<feature type="region of interest" description="Disordered" evidence="1">
    <location>
        <begin position="1"/>
        <end position="49"/>
    </location>
</feature>
<dbReference type="EMBL" id="JASPKY010000057">
    <property type="protein sequence ID" value="KAK9744528.1"/>
    <property type="molecule type" value="Genomic_DNA"/>
</dbReference>
<accession>A0AAW1ME67</accession>
<evidence type="ECO:0008006" key="4">
    <source>
        <dbReference type="Google" id="ProtNLM"/>
    </source>
</evidence>
<dbReference type="AlphaFoldDB" id="A0AAW1ME67"/>
<reference evidence="2 3" key="1">
    <citation type="journal article" date="2024" name="BMC Genomics">
        <title>De novo assembly and annotation of Popillia japonica's genome with initial clues to its potential as an invasive pest.</title>
        <authorList>
            <person name="Cucini C."/>
            <person name="Boschi S."/>
            <person name="Funari R."/>
            <person name="Cardaioli E."/>
            <person name="Iannotti N."/>
            <person name="Marturano G."/>
            <person name="Paoli F."/>
            <person name="Bruttini M."/>
            <person name="Carapelli A."/>
            <person name="Frati F."/>
            <person name="Nardi F."/>
        </authorList>
    </citation>
    <scope>NUCLEOTIDE SEQUENCE [LARGE SCALE GENOMIC DNA]</scope>
    <source>
        <strain evidence="2">DMR45628</strain>
    </source>
</reference>
<sequence>MVLYKSRPNQGDEAGRPAGESKEKKTRGHRKNGEPPFARGGKAGPNTTKMKKAISASPAPVIWEDGYGDEQVHAMWKSLNQCTPEIWNNCVLHTENLIKEWYEREKVLDIAADEFIVPPADGDSTSDKFDSAVNAYFLYILNFPQWNQNKSSRRRLFLQELGLALSLSLIESRAASLNA</sequence>
<evidence type="ECO:0000313" key="2">
    <source>
        <dbReference type="EMBL" id="KAK9744528.1"/>
    </source>
</evidence>
<dbReference type="Proteomes" id="UP001458880">
    <property type="component" value="Unassembled WGS sequence"/>
</dbReference>